<gene>
    <name evidence="3" type="ORF">SAMN06309945_2350</name>
</gene>
<feature type="transmembrane region" description="Helical" evidence="1">
    <location>
        <begin position="6"/>
        <end position="27"/>
    </location>
</feature>
<dbReference type="Gene3D" id="3.40.50.410">
    <property type="entry name" value="von Willebrand factor, type A domain"/>
    <property type="match status" value="1"/>
</dbReference>
<accession>A0A1T5KL83</accession>
<feature type="transmembrane region" description="Helical" evidence="1">
    <location>
        <begin position="310"/>
        <end position="328"/>
    </location>
</feature>
<dbReference type="STRING" id="123320.SAMN06309945_2350"/>
<keyword evidence="1" id="KW-0472">Membrane</keyword>
<dbReference type="InterPro" id="IPR036465">
    <property type="entry name" value="vWFA_dom_sf"/>
</dbReference>
<keyword evidence="1" id="KW-1133">Transmembrane helix</keyword>
<evidence type="ECO:0000259" key="2">
    <source>
        <dbReference type="PROSITE" id="PS50234"/>
    </source>
</evidence>
<sequence length="332" mass="35865">MELSFWWMPLLWAFVIAGVLALAFVLTRRRMRRRPARAAVPVAHTERLTALPAYRRALTRYRALLALSVAAVVVALAAAVVLSARPVAVSAYQPELRNRDIVLCLDVSGSMVDYDAEIVDTFSDLVDEFDGERIGLVLFNASAATAFPLTSDYAFVEKQLSELGDKMRNADEDYSFANGTLLGNGSSLIGDGLGSCVMRFDDIGQERSRSIILATDNFVAGEQIVTLPEAGEFATENDVTVYGINPGDVASKSYIKDLADEFEKVVADTGGAYYALDDPGAIPAIVGQIQSEQAADMTGATQIVKTDIPVWPIVAGLVGTAGLMFLGWRLKR</sequence>
<reference evidence="3 4" key="1">
    <citation type="submission" date="2017-02" db="EMBL/GenBank/DDBJ databases">
        <authorList>
            <person name="Peterson S.W."/>
        </authorList>
    </citation>
    <scope>NUCLEOTIDE SEQUENCE [LARGE SCALE GENOMIC DNA]</scope>
    <source>
        <strain evidence="3 4">VKM Ac-2059</strain>
    </source>
</reference>
<dbReference type="InterPro" id="IPR002035">
    <property type="entry name" value="VWF_A"/>
</dbReference>
<dbReference type="AlphaFoldDB" id="A0A1T5KL83"/>
<feature type="transmembrane region" description="Helical" evidence="1">
    <location>
        <begin position="63"/>
        <end position="84"/>
    </location>
</feature>
<dbReference type="Proteomes" id="UP000190857">
    <property type="component" value="Unassembled WGS sequence"/>
</dbReference>
<dbReference type="OrthoDB" id="4623238at2"/>
<keyword evidence="1" id="KW-0812">Transmembrane</keyword>
<dbReference type="RefSeq" id="WP_079728380.1">
    <property type="nucleotide sequence ID" value="NZ_FUZP01000002.1"/>
</dbReference>
<keyword evidence="4" id="KW-1185">Reference proteome</keyword>
<dbReference type="EMBL" id="FUZP01000002">
    <property type="protein sequence ID" value="SKC64215.1"/>
    <property type="molecule type" value="Genomic_DNA"/>
</dbReference>
<organism evidence="3 4">
    <name type="scientific">Okibacterium fritillariae</name>
    <dbReference type="NCBI Taxonomy" id="123320"/>
    <lineage>
        <taxon>Bacteria</taxon>
        <taxon>Bacillati</taxon>
        <taxon>Actinomycetota</taxon>
        <taxon>Actinomycetes</taxon>
        <taxon>Micrococcales</taxon>
        <taxon>Microbacteriaceae</taxon>
        <taxon>Okibacterium</taxon>
    </lineage>
</organism>
<evidence type="ECO:0000313" key="4">
    <source>
        <dbReference type="Proteomes" id="UP000190857"/>
    </source>
</evidence>
<feature type="domain" description="VWFA" evidence="2">
    <location>
        <begin position="100"/>
        <end position="289"/>
    </location>
</feature>
<protein>
    <submittedName>
        <fullName evidence="3">von Willebrand factor type A domain-containing protein</fullName>
    </submittedName>
</protein>
<proteinExistence type="predicted"/>
<dbReference type="SMART" id="SM00327">
    <property type="entry name" value="VWA"/>
    <property type="match status" value="1"/>
</dbReference>
<dbReference type="PROSITE" id="PS50234">
    <property type="entry name" value="VWFA"/>
    <property type="match status" value="1"/>
</dbReference>
<dbReference type="SUPFAM" id="SSF53300">
    <property type="entry name" value="vWA-like"/>
    <property type="match status" value="1"/>
</dbReference>
<evidence type="ECO:0000313" key="3">
    <source>
        <dbReference type="EMBL" id="SKC64215.1"/>
    </source>
</evidence>
<dbReference type="Pfam" id="PF13519">
    <property type="entry name" value="VWA_2"/>
    <property type="match status" value="1"/>
</dbReference>
<name>A0A1T5KL83_9MICO</name>
<evidence type="ECO:0000256" key="1">
    <source>
        <dbReference type="SAM" id="Phobius"/>
    </source>
</evidence>